<proteinExistence type="predicted"/>
<dbReference type="EMBL" id="LR792632">
    <property type="protein sequence ID" value="CAB3289040.1"/>
    <property type="molecule type" value="Genomic_DNA"/>
</dbReference>
<evidence type="ECO:0000256" key="2">
    <source>
        <dbReference type="ARBA" id="ARBA00023125"/>
    </source>
</evidence>
<dbReference type="InterPro" id="IPR036390">
    <property type="entry name" value="WH_DNA-bd_sf"/>
</dbReference>
<dbReference type="PANTHER" id="PTHR38465">
    <property type="entry name" value="HTH-TYPE TRANSCRIPTIONAL REGULATOR MJ1563-RELATED"/>
    <property type="match status" value="1"/>
</dbReference>
<dbReference type="AlphaFoldDB" id="A0A8D6PZE9"/>
<keyword evidence="1" id="KW-0805">Transcription regulation</keyword>
<dbReference type="CDD" id="cd00090">
    <property type="entry name" value="HTH_ARSR"/>
    <property type="match status" value="1"/>
</dbReference>
<keyword evidence="5" id="KW-1185">Reference proteome</keyword>
<evidence type="ECO:0000256" key="3">
    <source>
        <dbReference type="ARBA" id="ARBA00023163"/>
    </source>
</evidence>
<dbReference type="Gene3D" id="1.10.10.10">
    <property type="entry name" value="Winged helix-like DNA-binding domain superfamily/Winged helix DNA-binding domain"/>
    <property type="match status" value="1"/>
</dbReference>
<dbReference type="GO" id="GO:0003677">
    <property type="term" value="F:DNA binding"/>
    <property type="evidence" value="ECO:0007669"/>
    <property type="project" value="UniProtKB-KW"/>
</dbReference>
<dbReference type="PIRSF" id="PIRSF006707">
    <property type="entry name" value="MJ1563"/>
    <property type="match status" value="1"/>
</dbReference>
<gene>
    <name evidence="4" type="ORF">MLAUSG7_1025</name>
</gene>
<name>A0A8D6PZE9_9EURY</name>
<evidence type="ECO:0000313" key="4">
    <source>
        <dbReference type="EMBL" id="CAB3289040.1"/>
    </source>
</evidence>
<dbReference type="InterPro" id="IPR026282">
    <property type="entry name" value="MJ1563"/>
</dbReference>
<sequence length="148" mass="16975">MENAKEIIIKLFSGIAEIHGLSRSVGAVYGILFFYEKPMTISEIMEELKISKGNVSMSLRKLEELGLIRKVWIKGERKNYYEAVGDFSSIKDIAKKKHKLISESYESLKNIAQSNKENKEFISKKLDKIEKMKKVSEKILDVLNSELS</sequence>
<evidence type="ECO:0000313" key="5">
    <source>
        <dbReference type="Proteomes" id="UP000679213"/>
    </source>
</evidence>
<organism evidence="4 5">
    <name type="scientific">Methanocaldococcus lauensis</name>
    <dbReference type="NCBI Taxonomy" id="2546128"/>
    <lineage>
        <taxon>Archaea</taxon>
        <taxon>Methanobacteriati</taxon>
        <taxon>Methanobacteriota</taxon>
        <taxon>Methanomada group</taxon>
        <taxon>Methanococci</taxon>
        <taxon>Methanococcales</taxon>
        <taxon>Methanocaldococcaceae</taxon>
        <taxon>Methanocaldococcus</taxon>
    </lineage>
</organism>
<dbReference type="SUPFAM" id="SSF46785">
    <property type="entry name" value="Winged helix' DNA-binding domain"/>
    <property type="match status" value="1"/>
</dbReference>
<protein>
    <submittedName>
        <fullName evidence="4">Transcriptional regulator, ArsR family</fullName>
    </submittedName>
</protein>
<dbReference type="GO" id="GO:0003700">
    <property type="term" value="F:DNA-binding transcription factor activity"/>
    <property type="evidence" value="ECO:0007669"/>
    <property type="project" value="InterPro"/>
</dbReference>
<dbReference type="PANTHER" id="PTHR38465:SF1">
    <property type="entry name" value="HTH-TYPE TRANSCRIPTIONAL REGULATOR MJ1563-RELATED"/>
    <property type="match status" value="1"/>
</dbReference>
<evidence type="ECO:0000256" key="1">
    <source>
        <dbReference type="ARBA" id="ARBA00023015"/>
    </source>
</evidence>
<keyword evidence="2" id="KW-0238">DNA-binding</keyword>
<reference evidence="4 5" key="1">
    <citation type="submission" date="2020-04" db="EMBL/GenBank/DDBJ databases">
        <authorList>
            <consortium name="Genoscope - CEA"/>
            <person name="William W."/>
        </authorList>
    </citation>
    <scope>NUCLEOTIDE SEQUENCE [LARGE SCALE GENOMIC DNA]</scope>
    <source>
        <strain evidence="4 5">SG7</strain>
    </source>
</reference>
<accession>A0A8D6PZE9</accession>
<dbReference type="InterPro" id="IPR052362">
    <property type="entry name" value="HTH-GbsR_regulator"/>
</dbReference>
<dbReference type="GeneID" id="65883823"/>
<dbReference type="InterPro" id="IPR011991">
    <property type="entry name" value="ArsR-like_HTH"/>
</dbReference>
<dbReference type="Gene3D" id="1.10.287.450">
    <property type="entry name" value="Helix hairpin bin"/>
    <property type="match status" value="1"/>
</dbReference>
<keyword evidence="3" id="KW-0804">Transcription</keyword>
<dbReference type="InterPro" id="IPR001845">
    <property type="entry name" value="HTH_ArsR_DNA-bd_dom"/>
</dbReference>
<dbReference type="InterPro" id="IPR036388">
    <property type="entry name" value="WH-like_DNA-bd_sf"/>
</dbReference>
<dbReference type="RefSeq" id="WP_214399393.1">
    <property type="nucleotide sequence ID" value="NZ_LR792632.1"/>
</dbReference>
<dbReference type="KEGG" id="mesg:MLAUSG7_1025"/>
<dbReference type="Proteomes" id="UP000679213">
    <property type="component" value="Chromosome I"/>
</dbReference>
<accession>A0A8D6PX42</accession>
<dbReference type="Pfam" id="PF01022">
    <property type="entry name" value="HTH_5"/>
    <property type="match status" value="1"/>
</dbReference>